<dbReference type="Proteomes" id="UP000188820">
    <property type="component" value="Unassembled WGS sequence"/>
</dbReference>
<dbReference type="EMBL" id="MLAA01000006">
    <property type="protein sequence ID" value="OOF70874.1"/>
    <property type="molecule type" value="Genomic_DNA"/>
</dbReference>
<keyword evidence="3" id="KW-1185">Reference proteome</keyword>
<evidence type="ECO:0000259" key="1">
    <source>
        <dbReference type="Pfam" id="PF14279"/>
    </source>
</evidence>
<evidence type="ECO:0000313" key="2">
    <source>
        <dbReference type="EMBL" id="OOF70874.1"/>
    </source>
</evidence>
<dbReference type="Pfam" id="PF14279">
    <property type="entry name" value="HNH_5"/>
    <property type="match status" value="1"/>
</dbReference>
<accession>A0ABX3L074</accession>
<proteinExistence type="predicted"/>
<organism evidence="2 3">
    <name type="scientific">Rodentibacter caecimuris</name>
    <dbReference type="NCBI Taxonomy" id="1796644"/>
    <lineage>
        <taxon>Bacteria</taxon>
        <taxon>Pseudomonadati</taxon>
        <taxon>Pseudomonadota</taxon>
        <taxon>Gammaproteobacteria</taxon>
        <taxon>Pasteurellales</taxon>
        <taxon>Pasteurellaceae</taxon>
        <taxon>Rodentibacter</taxon>
    </lineage>
</organism>
<sequence length="328" mass="38056">MKFCIICRKEFTKENPATKEHIIPESIGGNYIIDTVCKNCNSKMGTKIDASFVKNIISRLHIEENQIKKGNVGFPLKGNYQDKLGRKYQIDDLNSTTILLDDRPILDIKQLEDGKFLVSISFEKYGSFSQEDRISLLYKHKSFLEKEYIKNGLEFNFEEILNSEFTAQTKEPLPLQKQELIDFNPFFLEALKIAYEFFVTTCPEFLKHPDIRNIAKALENIDLEMAKQYVTLHTADEKTKYMHLVKCLKNNFGSIFMVIPLMTPNGGCGCFISLYEKFICLVRLSEDNLFGNIIHLPYIYIVKQKKALHELSHDESIKFQECLKLCQK</sequence>
<dbReference type="InterPro" id="IPR003615">
    <property type="entry name" value="HNH_nuc"/>
</dbReference>
<protein>
    <recommendedName>
        <fullName evidence="1">HNH endonuclease 5 domain-containing protein</fullName>
    </recommendedName>
</protein>
<feature type="domain" description="HNH endonuclease 5" evidence="1">
    <location>
        <begin position="4"/>
        <end position="55"/>
    </location>
</feature>
<gene>
    <name evidence="2" type="ORF">BKG89_02330</name>
</gene>
<dbReference type="InterPro" id="IPR029471">
    <property type="entry name" value="HNH_5"/>
</dbReference>
<reference evidence="2 3" key="1">
    <citation type="submission" date="2016-10" db="EMBL/GenBank/DDBJ databases">
        <title>Rodentibacter gen. nov. and new species.</title>
        <authorList>
            <person name="Christensen H."/>
        </authorList>
    </citation>
    <scope>NUCLEOTIDE SEQUENCE [LARGE SCALE GENOMIC DNA]</scope>
    <source>
        <strain evidence="2 3">1998236014</strain>
    </source>
</reference>
<name>A0ABX3L074_9PAST</name>
<dbReference type="Gene3D" id="1.10.30.50">
    <property type="match status" value="1"/>
</dbReference>
<comment type="caution">
    <text evidence="2">The sequence shown here is derived from an EMBL/GenBank/DDBJ whole genome shotgun (WGS) entry which is preliminary data.</text>
</comment>
<dbReference type="CDD" id="cd00085">
    <property type="entry name" value="HNHc"/>
    <property type="match status" value="1"/>
</dbReference>
<evidence type="ECO:0000313" key="3">
    <source>
        <dbReference type="Proteomes" id="UP000188820"/>
    </source>
</evidence>